<comment type="subunit">
    <text evidence="2">Directly interacts with tubulin-gamma; this interaction determines centrosomal localization.</text>
</comment>
<accession>A0AAV6ZMN4</accession>
<evidence type="ECO:0000256" key="3">
    <source>
        <dbReference type="ARBA" id="ARBA00018408"/>
    </source>
</evidence>
<evidence type="ECO:0000256" key="5">
    <source>
        <dbReference type="ARBA" id="ARBA00022803"/>
    </source>
</evidence>
<keyword evidence="5" id="KW-0802">TPR repeat</keyword>
<evidence type="ECO:0000256" key="1">
    <source>
        <dbReference type="ARBA" id="ARBA00004300"/>
    </source>
</evidence>
<evidence type="ECO:0000256" key="7">
    <source>
        <dbReference type="ARBA" id="ARBA00023212"/>
    </source>
</evidence>
<name>A0AAV6ZMN4_ENGPU</name>
<evidence type="ECO:0000256" key="2">
    <source>
        <dbReference type="ARBA" id="ARBA00011832"/>
    </source>
</evidence>
<dbReference type="PANTHER" id="PTHR14594:SF1">
    <property type="entry name" value="CENTROSOMAL PROTEIN OF 70 KDA"/>
    <property type="match status" value="1"/>
</dbReference>
<proteinExistence type="predicted"/>
<evidence type="ECO:0000256" key="4">
    <source>
        <dbReference type="ARBA" id="ARBA00022490"/>
    </source>
</evidence>
<feature type="non-terminal residue" evidence="9">
    <location>
        <position position="1"/>
    </location>
</feature>
<reference evidence="9" key="1">
    <citation type="thesis" date="2020" institute="ProQuest LLC" country="789 East Eisenhower Parkway, Ann Arbor, MI, USA">
        <title>Comparative Genomics and Chromosome Evolution.</title>
        <authorList>
            <person name="Mudd A.B."/>
        </authorList>
    </citation>
    <scope>NUCLEOTIDE SEQUENCE</scope>
    <source>
        <strain evidence="9">237g6f4</strain>
        <tissue evidence="9">Blood</tissue>
    </source>
</reference>
<keyword evidence="4" id="KW-0963">Cytoplasm</keyword>
<dbReference type="Proteomes" id="UP000824782">
    <property type="component" value="Unassembled WGS sequence"/>
</dbReference>
<dbReference type="GO" id="GO:0060271">
    <property type="term" value="P:cilium assembly"/>
    <property type="evidence" value="ECO:0007669"/>
    <property type="project" value="InterPro"/>
</dbReference>
<dbReference type="InterPro" id="IPR037692">
    <property type="entry name" value="CEP70"/>
</dbReference>
<comment type="subcellular location">
    <subcellularLocation>
        <location evidence="1">Cytoplasm</location>
        <location evidence="1">Cytoskeleton</location>
        <location evidence="1">Microtubule organizing center</location>
        <location evidence="1">Centrosome</location>
    </subcellularLocation>
</comment>
<comment type="caution">
    <text evidence="9">The sequence shown here is derived from an EMBL/GenBank/DDBJ whole genome shotgun (WGS) entry which is preliminary data.</text>
</comment>
<dbReference type="PANTHER" id="PTHR14594">
    <property type="entry name" value="CENTROSOMAL PROTEIN OF 70 KDA"/>
    <property type="match status" value="1"/>
</dbReference>
<organism evidence="9 10">
    <name type="scientific">Engystomops pustulosus</name>
    <name type="common">Tungara frog</name>
    <name type="synonym">Physalaemus pustulosus</name>
    <dbReference type="NCBI Taxonomy" id="76066"/>
    <lineage>
        <taxon>Eukaryota</taxon>
        <taxon>Metazoa</taxon>
        <taxon>Chordata</taxon>
        <taxon>Craniata</taxon>
        <taxon>Vertebrata</taxon>
        <taxon>Euteleostomi</taxon>
        <taxon>Amphibia</taxon>
        <taxon>Batrachia</taxon>
        <taxon>Anura</taxon>
        <taxon>Neobatrachia</taxon>
        <taxon>Hyloidea</taxon>
        <taxon>Leptodactylidae</taxon>
        <taxon>Leiuperinae</taxon>
        <taxon>Engystomops</taxon>
    </lineage>
</organism>
<keyword evidence="10" id="KW-1185">Reference proteome</keyword>
<sequence length="264" mass="29355">DVCRALEVQNLENLLPVVSSTSRKAKTCVKLQEILTDIRAVLCGPRAPPLLYKMSSRLQEHPDPAGETDFLHLLPTVEMWAGQLLALKTLQKSLMKLSQKLRPPLEDRTSSALDSVRVEDLLLLVDTMLEDSESQGSGAAPHVLQAQVSHFQQLFDVESVRGVIPRMNQIYSKLGEMSNAMKSLRHRLGLGDGVSAGSVVMAVEQLQQIVASLDMDSIVTKMQEHEDFFPAFEELIKELLQVLEIGLLQEILPEVKRLKALATR</sequence>
<comment type="function">
    <text evidence="8">Plays a role in the organization of both preexisting and nascent microtubules in interphase cells. During mitosis, required for the organization and orientation of the mitotic spindle.</text>
</comment>
<gene>
    <name evidence="9" type="ORF">GDO81_027287</name>
</gene>
<dbReference type="GO" id="GO:0005813">
    <property type="term" value="C:centrosome"/>
    <property type="evidence" value="ECO:0007669"/>
    <property type="project" value="UniProtKB-SubCell"/>
</dbReference>
<dbReference type="EMBL" id="WNYA01000586">
    <property type="protein sequence ID" value="KAG8547866.1"/>
    <property type="molecule type" value="Genomic_DNA"/>
</dbReference>
<evidence type="ECO:0000313" key="9">
    <source>
        <dbReference type="EMBL" id="KAG8547866.1"/>
    </source>
</evidence>
<evidence type="ECO:0000313" key="10">
    <source>
        <dbReference type="Proteomes" id="UP000824782"/>
    </source>
</evidence>
<keyword evidence="7" id="KW-0206">Cytoskeleton</keyword>
<dbReference type="GO" id="GO:0043015">
    <property type="term" value="F:gamma-tubulin binding"/>
    <property type="evidence" value="ECO:0007669"/>
    <property type="project" value="InterPro"/>
</dbReference>
<keyword evidence="6" id="KW-0175">Coiled coil</keyword>
<dbReference type="AlphaFoldDB" id="A0AAV6ZMN4"/>
<evidence type="ECO:0000256" key="6">
    <source>
        <dbReference type="ARBA" id="ARBA00023054"/>
    </source>
</evidence>
<evidence type="ECO:0000256" key="8">
    <source>
        <dbReference type="ARBA" id="ARBA00025273"/>
    </source>
</evidence>
<protein>
    <recommendedName>
        <fullName evidence="3">Centrosomal protein of 70 kDa</fullName>
    </recommendedName>
</protein>
<dbReference type="GO" id="GO:0070507">
    <property type="term" value="P:regulation of microtubule cytoskeleton organization"/>
    <property type="evidence" value="ECO:0007669"/>
    <property type="project" value="InterPro"/>
</dbReference>